<organism evidence="2 3">
    <name type="scientific">Ziziphus jujuba</name>
    <name type="common">Chinese jujube</name>
    <name type="synonym">Ziziphus sativa</name>
    <dbReference type="NCBI Taxonomy" id="326968"/>
    <lineage>
        <taxon>Eukaryota</taxon>
        <taxon>Viridiplantae</taxon>
        <taxon>Streptophyta</taxon>
        <taxon>Embryophyta</taxon>
        <taxon>Tracheophyta</taxon>
        <taxon>Spermatophyta</taxon>
        <taxon>Magnoliopsida</taxon>
        <taxon>eudicotyledons</taxon>
        <taxon>Gunneridae</taxon>
        <taxon>Pentapetalae</taxon>
        <taxon>rosids</taxon>
        <taxon>fabids</taxon>
        <taxon>Rosales</taxon>
        <taxon>Rhamnaceae</taxon>
        <taxon>Paliureae</taxon>
        <taxon>Ziziphus</taxon>
    </lineage>
</organism>
<protein>
    <submittedName>
        <fullName evidence="3">Glutamate receptor 3.1-like</fullName>
    </submittedName>
</protein>
<dbReference type="Proteomes" id="UP001652623">
    <property type="component" value="Chromosome 5"/>
</dbReference>
<dbReference type="KEGG" id="zju:132799175"/>
<dbReference type="GO" id="GO:0015276">
    <property type="term" value="F:ligand-gated monoatomic ion channel activity"/>
    <property type="evidence" value="ECO:0007669"/>
    <property type="project" value="InterPro"/>
</dbReference>
<sequence length="217" mass="24070">MMTVSHVKPSVLDIDTLHRKNANVGCDGNSFIVKHLVNVMDFKPHNIKNISSIEDYPQAFEKGHISAAFFVEPHAKVFLAKYCKGYIKTGHFLKLGGFGFVFPKGSALAIDISKAVLEVTESGQVEHLEEVMLHSCNCSTPINSDGDSIGPEPFSSLFKISGGIAAFAFLITIMQLADKNLDKSSFLSTFLLSRGFWRWAYTYLSQRSQKNINFLPT</sequence>
<dbReference type="RefSeq" id="XP_015884279.2">
    <property type="nucleotide sequence ID" value="XM_016028793.4"/>
</dbReference>
<gene>
    <name evidence="3" type="primary">LOC132799175</name>
</gene>
<keyword evidence="2" id="KW-1185">Reference proteome</keyword>
<name>A0A6P4A7V9_ZIZJJ</name>
<dbReference type="InterPro" id="IPR015683">
    <property type="entry name" value="Ionotropic_Glu_rcpt"/>
</dbReference>
<dbReference type="GO" id="GO:0016020">
    <property type="term" value="C:membrane"/>
    <property type="evidence" value="ECO:0007669"/>
    <property type="project" value="UniProtKB-SubCell"/>
</dbReference>
<dbReference type="AlphaFoldDB" id="A0A6P4A7V9"/>
<dbReference type="PANTHER" id="PTHR18966">
    <property type="entry name" value="IONOTROPIC GLUTAMATE RECEPTOR"/>
    <property type="match status" value="1"/>
</dbReference>
<evidence type="ECO:0000313" key="2">
    <source>
        <dbReference type="Proteomes" id="UP001652623"/>
    </source>
</evidence>
<proteinExistence type="predicted"/>
<evidence type="ECO:0000313" key="3">
    <source>
        <dbReference type="RefSeq" id="XP_015884279.2"/>
    </source>
</evidence>
<evidence type="ECO:0000256" key="1">
    <source>
        <dbReference type="PIRSR" id="PIRSR037090-50"/>
    </source>
</evidence>
<accession>A0A6P4A7V9</accession>
<dbReference type="Gene3D" id="3.40.190.10">
    <property type="entry name" value="Periplasmic binding protein-like II"/>
    <property type="match status" value="2"/>
</dbReference>
<dbReference type="SUPFAM" id="SSF53850">
    <property type="entry name" value="Periplasmic binding protein-like II"/>
    <property type="match status" value="1"/>
</dbReference>
<feature type="disulfide bond" evidence="1">
    <location>
        <begin position="83"/>
        <end position="138"/>
    </location>
</feature>
<keyword evidence="1" id="KW-1015">Disulfide bond</keyword>
<dbReference type="GeneID" id="132799175"/>
<reference evidence="3" key="1">
    <citation type="submission" date="2025-08" db="UniProtKB">
        <authorList>
            <consortium name="RefSeq"/>
        </authorList>
    </citation>
    <scope>IDENTIFICATION</scope>
    <source>
        <tissue evidence="3">Seedling</tissue>
    </source>
</reference>
<dbReference type="InParanoid" id="A0A6P4A7V9"/>